<name>A0A0A9DRD7_ARUDO</name>
<dbReference type="AlphaFoldDB" id="A0A0A9DRD7"/>
<dbReference type="EMBL" id="GBRH01206801">
    <property type="protein sequence ID" value="JAD91094.1"/>
    <property type="molecule type" value="Transcribed_RNA"/>
</dbReference>
<sequence length="61" mass="7080">MQMSLQRMWHFTIGSQILQMAKGHLSFSVMVEELRIQPAVHSCAFSKDLLVLQKIMSFQEL</sequence>
<reference evidence="1" key="2">
    <citation type="journal article" date="2015" name="Data Brief">
        <title>Shoot transcriptome of the giant reed, Arundo donax.</title>
        <authorList>
            <person name="Barrero R.A."/>
            <person name="Guerrero F.D."/>
            <person name="Moolhuijzen P."/>
            <person name="Goolsby J.A."/>
            <person name="Tidwell J."/>
            <person name="Bellgard S.E."/>
            <person name="Bellgard M.I."/>
        </authorList>
    </citation>
    <scope>NUCLEOTIDE SEQUENCE</scope>
    <source>
        <tissue evidence="1">Shoot tissue taken approximately 20 cm above the soil surface</tissue>
    </source>
</reference>
<proteinExistence type="predicted"/>
<organism evidence="1">
    <name type="scientific">Arundo donax</name>
    <name type="common">Giant reed</name>
    <name type="synonym">Donax arundinaceus</name>
    <dbReference type="NCBI Taxonomy" id="35708"/>
    <lineage>
        <taxon>Eukaryota</taxon>
        <taxon>Viridiplantae</taxon>
        <taxon>Streptophyta</taxon>
        <taxon>Embryophyta</taxon>
        <taxon>Tracheophyta</taxon>
        <taxon>Spermatophyta</taxon>
        <taxon>Magnoliopsida</taxon>
        <taxon>Liliopsida</taxon>
        <taxon>Poales</taxon>
        <taxon>Poaceae</taxon>
        <taxon>PACMAD clade</taxon>
        <taxon>Arundinoideae</taxon>
        <taxon>Arundineae</taxon>
        <taxon>Arundo</taxon>
    </lineage>
</organism>
<accession>A0A0A9DRD7</accession>
<reference evidence="1" key="1">
    <citation type="submission" date="2014-09" db="EMBL/GenBank/DDBJ databases">
        <authorList>
            <person name="Magalhaes I.L.F."/>
            <person name="Oliveira U."/>
            <person name="Santos F.R."/>
            <person name="Vidigal T.H.D.A."/>
            <person name="Brescovit A.D."/>
            <person name="Santos A.J."/>
        </authorList>
    </citation>
    <scope>NUCLEOTIDE SEQUENCE</scope>
    <source>
        <tissue evidence="1">Shoot tissue taken approximately 20 cm above the soil surface</tissue>
    </source>
</reference>
<evidence type="ECO:0000313" key="1">
    <source>
        <dbReference type="EMBL" id="JAD91094.1"/>
    </source>
</evidence>
<protein>
    <submittedName>
        <fullName evidence="1">Uncharacterized protein</fullName>
    </submittedName>
</protein>